<reference evidence="3 4" key="1">
    <citation type="submission" date="2017-12" db="EMBL/GenBank/DDBJ databases">
        <authorList>
            <person name="Pombert J.-F."/>
            <person name="Haag K.L."/>
            <person name="Ebert D."/>
        </authorList>
    </citation>
    <scope>NUCLEOTIDE SEQUENCE [LARGE SCALE GENOMIC DNA]</scope>
    <source>
        <strain evidence="3">IL-BN-2</strain>
    </source>
</reference>
<keyword evidence="1" id="KW-1133">Transmembrane helix</keyword>
<keyword evidence="1" id="KW-0472">Membrane</keyword>
<dbReference type="PROSITE" id="PS50011">
    <property type="entry name" value="PROTEIN_KINASE_DOM"/>
    <property type="match status" value="1"/>
</dbReference>
<evidence type="ECO:0000313" key="4">
    <source>
        <dbReference type="Proteomes" id="UP000293045"/>
    </source>
</evidence>
<organism evidence="3 4">
    <name type="scientific">Hamiltosporidium magnivora</name>
    <dbReference type="NCBI Taxonomy" id="148818"/>
    <lineage>
        <taxon>Eukaryota</taxon>
        <taxon>Fungi</taxon>
        <taxon>Fungi incertae sedis</taxon>
        <taxon>Microsporidia</taxon>
        <taxon>Dubosqiidae</taxon>
        <taxon>Hamiltosporidium</taxon>
    </lineage>
</organism>
<dbReference type="VEuPathDB" id="MicrosporidiaDB:CWI36_0086p0030"/>
<dbReference type="SUPFAM" id="SSF56112">
    <property type="entry name" value="Protein kinase-like (PK-like)"/>
    <property type="match status" value="1"/>
</dbReference>
<comment type="caution">
    <text evidence="3">The sequence shown here is derived from an EMBL/GenBank/DDBJ whole genome shotgun (WGS) entry which is preliminary data.</text>
</comment>
<dbReference type="VEuPathDB" id="MicrosporidiaDB:CWI39_1412p0010"/>
<dbReference type="AlphaFoldDB" id="A0A4Q9L1S2"/>
<dbReference type="InterPro" id="IPR011009">
    <property type="entry name" value="Kinase-like_dom_sf"/>
</dbReference>
<keyword evidence="3" id="KW-0808">Transferase</keyword>
<dbReference type="PANTHER" id="PTHR44167">
    <property type="entry name" value="OVARIAN-SPECIFIC SERINE/THREONINE-PROTEIN KINASE LOK-RELATED"/>
    <property type="match status" value="1"/>
</dbReference>
<name>A0A4Q9L1S2_9MICR</name>
<keyword evidence="1" id="KW-0812">Transmembrane</keyword>
<evidence type="ECO:0000313" key="3">
    <source>
        <dbReference type="EMBL" id="TBU01339.1"/>
    </source>
</evidence>
<proteinExistence type="predicted"/>
<evidence type="ECO:0000259" key="2">
    <source>
        <dbReference type="PROSITE" id="PS50011"/>
    </source>
</evidence>
<dbReference type="InterPro" id="IPR000719">
    <property type="entry name" value="Prot_kinase_dom"/>
</dbReference>
<dbReference type="Pfam" id="PF00069">
    <property type="entry name" value="Pkinase"/>
    <property type="match status" value="1"/>
</dbReference>
<keyword evidence="3" id="KW-0418">Kinase</keyword>
<feature type="domain" description="Protein kinase" evidence="2">
    <location>
        <begin position="51"/>
        <end position="284"/>
    </location>
</feature>
<dbReference type="EMBL" id="PIXR01001412">
    <property type="protein sequence ID" value="TBU01339.1"/>
    <property type="molecule type" value="Genomic_DNA"/>
</dbReference>
<gene>
    <name evidence="3" type="ORF">CWI39_1412p0010</name>
</gene>
<dbReference type="Proteomes" id="UP000293045">
    <property type="component" value="Unassembled WGS sequence"/>
</dbReference>
<sequence>MHKHPRIDIRMIPIYFTAFVFFIINVKYIYSSALYIPNEIEWEIDNRKQIYIKNKSIASSSFAEVLLYEEINENISIAIKAQRLELHSYARELEFYEKLSDENIIQKIFSFKQDGIGYIAFKYFPYTLLDIADEIKNITLIDLKIIHKQLLDALLYLEGEGVIHNNLKHDNVVVDKDLNIKIIDFGMACYIKDLYKVFKDENLDIEKLKEEYPHCSPERLIGADQNFKTDIYSWGYMLKTSSKLFVSQNQEFLYPDLIDIYEHALQVEVSARPSVDELIFHPFFDEIYNFLFCFNDYEDMKGNINNTLFDKIGNKILIRHSQFEFAIYCGCHNEKNDETVTRLLTTKIHSEKCTVCKTGFKISKYAKFKVEVSGQFFPIHILKMKYIKLIREDFLVFKSQIRLKSNPSIGLQEES</sequence>
<feature type="transmembrane region" description="Helical" evidence="1">
    <location>
        <begin position="12"/>
        <end position="30"/>
    </location>
</feature>
<dbReference type="GO" id="GO:0005524">
    <property type="term" value="F:ATP binding"/>
    <property type="evidence" value="ECO:0007669"/>
    <property type="project" value="InterPro"/>
</dbReference>
<dbReference type="PANTHER" id="PTHR44167:SF24">
    <property type="entry name" value="SERINE_THREONINE-PROTEIN KINASE CHK2"/>
    <property type="match status" value="1"/>
</dbReference>
<accession>A0A4Q9L1S2</accession>
<dbReference type="Gene3D" id="1.10.510.10">
    <property type="entry name" value="Transferase(Phosphotransferase) domain 1"/>
    <property type="match status" value="1"/>
</dbReference>
<dbReference type="GO" id="GO:0004672">
    <property type="term" value="F:protein kinase activity"/>
    <property type="evidence" value="ECO:0007669"/>
    <property type="project" value="InterPro"/>
</dbReference>
<dbReference type="CDD" id="cd00180">
    <property type="entry name" value="PKc"/>
    <property type="match status" value="1"/>
</dbReference>
<evidence type="ECO:0000256" key="1">
    <source>
        <dbReference type="SAM" id="Phobius"/>
    </source>
</evidence>
<protein>
    <submittedName>
        <fullName evidence="3">Protein kinase</fullName>
    </submittedName>
</protein>